<evidence type="ECO:0000256" key="1">
    <source>
        <dbReference type="ARBA" id="ARBA00022679"/>
    </source>
</evidence>
<evidence type="ECO:0000256" key="2">
    <source>
        <dbReference type="ARBA" id="ARBA00023315"/>
    </source>
</evidence>
<dbReference type="InterPro" id="IPR013751">
    <property type="entry name" value="ACP_syn_III_N"/>
</dbReference>
<evidence type="ECO:0000313" key="5">
    <source>
        <dbReference type="EMBL" id="VAW04504.1"/>
    </source>
</evidence>
<accession>A0A3B0T6N2</accession>
<evidence type="ECO:0000259" key="4">
    <source>
        <dbReference type="Pfam" id="PF08545"/>
    </source>
</evidence>
<feature type="domain" description="Beta-ketoacyl-[acyl-carrier-protein] synthase III C-terminal" evidence="3">
    <location>
        <begin position="266"/>
        <end position="349"/>
    </location>
</feature>
<dbReference type="EMBL" id="UOEK01000289">
    <property type="protein sequence ID" value="VAW04504.1"/>
    <property type="molecule type" value="Genomic_DNA"/>
</dbReference>
<protein>
    <submittedName>
        <fullName evidence="5">3-oxoacyl-[ACP] synthase III in alkane synthesis cluster</fullName>
    </submittedName>
</protein>
<dbReference type="Pfam" id="PF08541">
    <property type="entry name" value="ACP_syn_III_C"/>
    <property type="match status" value="1"/>
</dbReference>
<feature type="domain" description="Beta-ketoacyl-[acyl-carrier-protein] synthase III N-terminal" evidence="4">
    <location>
        <begin position="133"/>
        <end position="215"/>
    </location>
</feature>
<dbReference type="AlphaFoldDB" id="A0A3B0T6N2"/>
<dbReference type="NCBIfam" id="NF006720">
    <property type="entry name" value="PRK09258.1"/>
    <property type="match status" value="1"/>
</dbReference>
<dbReference type="SUPFAM" id="SSF53901">
    <property type="entry name" value="Thiolase-like"/>
    <property type="match status" value="1"/>
</dbReference>
<keyword evidence="1" id="KW-0808">Transferase</keyword>
<gene>
    <name evidence="5" type="ORF">MNBD_ACTINO02-2142</name>
</gene>
<dbReference type="GO" id="GO:0004315">
    <property type="term" value="F:3-oxoacyl-[acyl-carrier-protein] synthase activity"/>
    <property type="evidence" value="ECO:0007669"/>
    <property type="project" value="InterPro"/>
</dbReference>
<reference evidence="5" key="1">
    <citation type="submission" date="2018-06" db="EMBL/GenBank/DDBJ databases">
        <authorList>
            <person name="Zhirakovskaya E."/>
        </authorList>
    </citation>
    <scope>NUCLEOTIDE SEQUENCE</scope>
</reference>
<dbReference type="GO" id="GO:0044550">
    <property type="term" value="P:secondary metabolite biosynthetic process"/>
    <property type="evidence" value="ECO:0007669"/>
    <property type="project" value="TreeGrafter"/>
</dbReference>
<dbReference type="Pfam" id="PF08545">
    <property type="entry name" value="ACP_syn_III"/>
    <property type="match status" value="1"/>
</dbReference>
<proteinExistence type="predicted"/>
<evidence type="ECO:0000259" key="3">
    <source>
        <dbReference type="Pfam" id="PF08541"/>
    </source>
</evidence>
<dbReference type="GO" id="GO:0006633">
    <property type="term" value="P:fatty acid biosynthetic process"/>
    <property type="evidence" value="ECO:0007669"/>
    <property type="project" value="InterPro"/>
</dbReference>
<name>A0A3B0T6N2_9ZZZZ</name>
<keyword evidence="2" id="KW-0012">Acyltransferase</keyword>
<dbReference type="Gene3D" id="3.40.47.10">
    <property type="match status" value="2"/>
</dbReference>
<dbReference type="PANTHER" id="PTHR34069">
    <property type="entry name" value="3-OXOACYL-[ACYL-CARRIER-PROTEIN] SYNTHASE 3"/>
    <property type="match status" value="1"/>
</dbReference>
<dbReference type="PANTHER" id="PTHR34069:SF3">
    <property type="entry name" value="ACYL-COA:ACYL-COA ALKYLTRANSFERASE"/>
    <property type="match status" value="1"/>
</dbReference>
<organism evidence="5">
    <name type="scientific">hydrothermal vent metagenome</name>
    <dbReference type="NCBI Taxonomy" id="652676"/>
    <lineage>
        <taxon>unclassified sequences</taxon>
        <taxon>metagenomes</taxon>
        <taxon>ecological metagenomes</taxon>
    </lineage>
</organism>
<dbReference type="InterPro" id="IPR016039">
    <property type="entry name" value="Thiolase-like"/>
</dbReference>
<dbReference type="InterPro" id="IPR013747">
    <property type="entry name" value="ACP_syn_III_C"/>
</dbReference>
<sequence>MFAKSQRKHLMSGNSIFTMNDTAIVSIAHVDAPEVVPSTRFDDILADTYDRVGGFPGMLQRFAGIQERRWWPEGHLFTDAATAAGEKAIKAAGVRLEDIGLLIDTSVCRDRLEPSSAVTVHNALDLPSWCLNFDIVNACLGFVTAIQVAGNMIDSGQIDYALIVDGEGSRFSQETTLARLVRPEITITDLFDELATLTLGSGGAAAVIGRHSENPGSHKVVRGAARAATMHHKLCVGDLTQMRTDSRSLLDAGLQVSKMVWGDADDWGWRDADRYIMHQISQVHTRLTCETLDIDPAKVPLTFPFLGNVGPASIPITLSLEAASLTPGDQVLLLGVGSGINTSVIELRW</sequence>